<evidence type="ECO:0000256" key="7">
    <source>
        <dbReference type="ARBA" id="ARBA00023136"/>
    </source>
</evidence>
<dbReference type="OrthoDB" id="1891864at2"/>
<evidence type="ECO:0000256" key="6">
    <source>
        <dbReference type="ARBA" id="ARBA00022989"/>
    </source>
</evidence>
<dbReference type="RefSeq" id="WP_019393287.1">
    <property type="nucleotide sequence ID" value="NZ_ALIM01000023.1"/>
</dbReference>
<dbReference type="PATRIC" id="fig|135735.6.peg.1322"/>
<keyword evidence="4" id="KW-0309">Germination</keyword>
<dbReference type="InterPro" id="IPR004761">
    <property type="entry name" value="Spore_GerAB"/>
</dbReference>
<comment type="subcellular location">
    <subcellularLocation>
        <location evidence="1">Membrane</location>
        <topology evidence="1">Multi-pass membrane protein</topology>
    </subcellularLocation>
</comment>
<dbReference type="Proteomes" id="UP000036202">
    <property type="component" value="Chromosome"/>
</dbReference>
<accession>A0A0H4KG89</accession>
<dbReference type="KEGG" id="beo:BEH_06590"/>
<dbReference type="NCBIfam" id="TIGR00912">
    <property type="entry name" value="2A0309"/>
    <property type="match status" value="1"/>
</dbReference>
<reference evidence="8 9" key="1">
    <citation type="journal article" date="2015" name="PLoS ONE">
        <title>Genome Sequence of Bacillus endophyticus and Analysis of Its Companion Mechanism in the Ketogulonigenium vulgare-Bacillus Strain Consortium.</title>
        <authorList>
            <person name="Jia N."/>
            <person name="Du J."/>
            <person name="Ding M.Z."/>
            <person name="Gao F."/>
            <person name="Yuan Y.J."/>
        </authorList>
    </citation>
    <scope>NUCLEOTIDE SEQUENCE [LARGE SCALE GENOMIC DNA]</scope>
    <source>
        <strain evidence="8 9">Hbe603</strain>
    </source>
</reference>
<comment type="similarity">
    <text evidence="2">Belongs to the amino acid-polyamine-organocation (APC) superfamily. Spore germination protein (SGP) (TC 2.A.3.9) family.</text>
</comment>
<keyword evidence="6" id="KW-1133">Transmembrane helix</keyword>
<evidence type="ECO:0000256" key="1">
    <source>
        <dbReference type="ARBA" id="ARBA00004141"/>
    </source>
</evidence>
<dbReference type="PANTHER" id="PTHR34975:SF2">
    <property type="entry name" value="SPORE GERMINATION PROTEIN A2"/>
    <property type="match status" value="1"/>
</dbReference>
<evidence type="ECO:0000256" key="2">
    <source>
        <dbReference type="ARBA" id="ARBA00007998"/>
    </source>
</evidence>
<proteinExistence type="inferred from homology"/>
<keyword evidence="9" id="KW-1185">Reference proteome</keyword>
<dbReference type="AlphaFoldDB" id="A0A0H4KG89"/>
<name>A0A0H4KG89_9BACI</name>
<keyword evidence="5" id="KW-0812">Transmembrane</keyword>
<evidence type="ECO:0000256" key="4">
    <source>
        <dbReference type="ARBA" id="ARBA00022544"/>
    </source>
</evidence>
<protein>
    <submittedName>
        <fullName evidence="8">Spore gernimation protein KB</fullName>
    </submittedName>
</protein>
<sequence>MENIKISTKQLFFLIIFFEHGSALVVGLGGGADRDAWIAVLLGMLSGICLFFLYDRLYKYYPDEPLTSYVQKILGPFLGRIVAVMYLVYFLYISARVLRDFGEFLIAFSYVDTPLFIISTLMMMTMVYAVYKGFEVIARTGELFFALLYLLAIPGFILIIASGLVDLSNLKPILENGWKPVLKTLVTSTIYFPFGEMVVFLMLLPYLKDKSKSTIAGISAILLSGINLTLTMVINISVLGLDLFERSQFPLLGTIQRIEVANFLERLDVFFMVYLILGGFFKISIFFYAVLIGTAELFKFKDYKKLTYPFGILLLLLSMSIASSYPEHIKEGTGHNIIMIHIVPQMLPLLLLVIAYIQKKIRKNKEHKSTRLS</sequence>
<keyword evidence="7" id="KW-0472">Membrane</keyword>
<gene>
    <name evidence="8" type="ORF">BEH_06590</name>
</gene>
<dbReference type="GO" id="GO:0009847">
    <property type="term" value="P:spore germination"/>
    <property type="evidence" value="ECO:0007669"/>
    <property type="project" value="InterPro"/>
</dbReference>
<evidence type="ECO:0000256" key="5">
    <source>
        <dbReference type="ARBA" id="ARBA00022692"/>
    </source>
</evidence>
<evidence type="ECO:0000313" key="8">
    <source>
        <dbReference type="EMBL" id="AKO91801.1"/>
    </source>
</evidence>
<reference evidence="9" key="2">
    <citation type="submission" date="2015-06" db="EMBL/GenBank/DDBJ databases">
        <title>Genome Sequence of Bacillus endophyticus and Analysis of its Companion Mechanism in the Ketogulonigenium vulgare-Bacillus strain Consortium.</title>
        <authorList>
            <person name="Jia N."/>
            <person name="Du J."/>
            <person name="Ding M.-Z."/>
            <person name="Gao F."/>
            <person name="Yuan Y.-J."/>
        </authorList>
    </citation>
    <scope>NUCLEOTIDE SEQUENCE [LARGE SCALE GENOMIC DNA]</scope>
    <source>
        <strain evidence="9">Hbe603</strain>
    </source>
</reference>
<organism evidence="8 9">
    <name type="scientific">Priestia filamentosa</name>
    <dbReference type="NCBI Taxonomy" id="1402861"/>
    <lineage>
        <taxon>Bacteria</taxon>
        <taxon>Bacillati</taxon>
        <taxon>Bacillota</taxon>
        <taxon>Bacilli</taxon>
        <taxon>Bacillales</taxon>
        <taxon>Bacillaceae</taxon>
        <taxon>Priestia</taxon>
    </lineage>
</organism>
<keyword evidence="3" id="KW-0813">Transport</keyword>
<dbReference type="PANTHER" id="PTHR34975">
    <property type="entry name" value="SPORE GERMINATION PROTEIN A2"/>
    <property type="match status" value="1"/>
</dbReference>
<evidence type="ECO:0000313" key="9">
    <source>
        <dbReference type="Proteomes" id="UP000036202"/>
    </source>
</evidence>
<dbReference type="GO" id="GO:0016020">
    <property type="term" value="C:membrane"/>
    <property type="evidence" value="ECO:0007669"/>
    <property type="project" value="UniProtKB-SubCell"/>
</dbReference>
<dbReference type="Pfam" id="PF03845">
    <property type="entry name" value="Spore_permease"/>
    <property type="match status" value="1"/>
</dbReference>
<dbReference type="EMBL" id="CP011974">
    <property type="protein sequence ID" value="AKO91801.1"/>
    <property type="molecule type" value="Genomic_DNA"/>
</dbReference>
<evidence type="ECO:0000256" key="3">
    <source>
        <dbReference type="ARBA" id="ARBA00022448"/>
    </source>
</evidence>